<proteinExistence type="predicted"/>
<protein>
    <submittedName>
        <fullName evidence="1">Uncharacterized protein</fullName>
    </submittedName>
</protein>
<dbReference type="Proteomes" id="UP001232750">
    <property type="component" value="Unassembled WGS sequence"/>
</dbReference>
<organism evidence="1 2">
    <name type="scientific">Gordonibacter faecis</name>
    <dbReference type="NCBI Taxonomy" id="3047475"/>
    <lineage>
        <taxon>Bacteria</taxon>
        <taxon>Bacillati</taxon>
        <taxon>Actinomycetota</taxon>
        <taxon>Coriobacteriia</taxon>
        <taxon>Eggerthellales</taxon>
        <taxon>Eggerthellaceae</taxon>
        <taxon>Gordonibacter</taxon>
    </lineage>
</organism>
<reference evidence="1 2" key="1">
    <citation type="submission" date="2023-05" db="EMBL/GenBank/DDBJ databases">
        <title>Gordonibacter KGMB12511T sp. nov., isolated from faeces of healthy Korean.</title>
        <authorList>
            <person name="Kim H.S."/>
            <person name="Kim J.-S."/>
            <person name="Suh M.K."/>
            <person name="Eom M.K."/>
            <person name="Do H.E."/>
            <person name="Lee J.-S."/>
        </authorList>
    </citation>
    <scope>NUCLEOTIDE SEQUENCE [LARGE SCALE GENOMIC DNA]</scope>
    <source>
        <strain evidence="1 2">KGMB12511</strain>
    </source>
</reference>
<comment type="caution">
    <text evidence="1">The sequence shown here is derived from an EMBL/GenBank/DDBJ whole genome shotgun (WGS) entry which is preliminary data.</text>
</comment>
<dbReference type="EMBL" id="JASJEU010000013">
    <property type="protein sequence ID" value="MDJ1650590.1"/>
    <property type="molecule type" value="Genomic_DNA"/>
</dbReference>
<sequence>MCWSCNPICGGCRPPRKRPVKCPECGMFNAVDLEHFSEPNPCSKCGADLTELALPEPVVCTICGEVCYNSCRKGRTEQPDDARGTCQVRVAKPFRPQDAV</sequence>
<evidence type="ECO:0000313" key="1">
    <source>
        <dbReference type="EMBL" id="MDJ1650590.1"/>
    </source>
</evidence>
<keyword evidence="2" id="KW-1185">Reference proteome</keyword>
<accession>A0ABT7DM28</accession>
<gene>
    <name evidence="1" type="ORF">QNJ86_07240</name>
</gene>
<evidence type="ECO:0000313" key="2">
    <source>
        <dbReference type="Proteomes" id="UP001232750"/>
    </source>
</evidence>
<name>A0ABT7DM28_9ACTN</name>
<dbReference type="RefSeq" id="WP_283831932.1">
    <property type="nucleotide sequence ID" value="NZ_JASJEU010000013.1"/>
</dbReference>